<dbReference type="PROSITE" id="PS50093">
    <property type="entry name" value="PKD"/>
    <property type="match status" value="1"/>
</dbReference>
<dbReference type="InterPro" id="IPR000601">
    <property type="entry name" value="PKD_dom"/>
</dbReference>
<reference evidence="3 4" key="1">
    <citation type="submission" date="2013-09" db="EMBL/GenBank/DDBJ databases">
        <authorList>
            <person name="Zeng Z."/>
            <person name="Chen C."/>
        </authorList>
    </citation>
    <scope>NUCLEOTIDE SEQUENCE [LARGE SCALE GENOMIC DNA]</scope>
    <source>
        <strain evidence="3 4">F44-8</strain>
    </source>
</reference>
<keyword evidence="1" id="KW-0732">Signal</keyword>
<gene>
    <name evidence="3" type="ORF">Q763_06880</name>
</gene>
<dbReference type="InterPro" id="IPR013783">
    <property type="entry name" value="Ig-like_fold"/>
</dbReference>
<evidence type="ECO:0000259" key="2">
    <source>
        <dbReference type="PROSITE" id="PS50093"/>
    </source>
</evidence>
<dbReference type="SMART" id="SM00089">
    <property type="entry name" value="PKD"/>
    <property type="match status" value="2"/>
</dbReference>
<proteinExistence type="predicted"/>
<evidence type="ECO:0000313" key="4">
    <source>
        <dbReference type="Proteomes" id="UP000030129"/>
    </source>
</evidence>
<feature type="domain" description="PKD" evidence="2">
    <location>
        <begin position="447"/>
        <end position="495"/>
    </location>
</feature>
<organism evidence="3 4">
    <name type="scientific">Flavobacterium beibuense F44-8</name>
    <dbReference type="NCBI Taxonomy" id="1406840"/>
    <lineage>
        <taxon>Bacteria</taxon>
        <taxon>Pseudomonadati</taxon>
        <taxon>Bacteroidota</taxon>
        <taxon>Flavobacteriia</taxon>
        <taxon>Flavobacteriales</taxon>
        <taxon>Flavobacteriaceae</taxon>
        <taxon>Flavobacterium</taxon>
    </lineage>
</organism>
<dbReference type="EMBL" id="JRLV01000006">
    <property type="protein sequence ID" value="KGO81982.1"/>
    <property type="molecule type" value="Genomic_DNA"/>
</dbReference>
<dbReference type="AlphaFoldDB" id="A0A0A2LNX1"/>
<evidence type="ECO:0000313" key="3">
    <source>
        <dbReference type="EMBL" id="KGO81982.1"/>
    </source>
</evidence>
<comment type="caution">
    <text evidence="3">The sequence shown here is derived from an EMBL/GenBank/DDBJ whole genome shotgun (WGS) entry which is preliminary data.</text>
</comment>
<dbReference type="eggNOG" id="COG3391">
    <property type="taxonomic scope" value="Bacteria"/>
</dbReference>
<dbReference type="Gene3D" id="2.60.40.10">
    <property type="entry name" value="Immunoglobulins"/>
    <property type="match status" value="1"/>
</dbReference>
<dbReference type="InterPro" id="IPR035986">
    <property type="entry name" value="PKD_dom_sf"/>
</dbReference>
<name>A0A0A2LNX1_9FLAO</name>
<feature type="chain" id="PRO_5001991343" description="PKD domain-containing protein" evidence="1">
    <location>
        <begin position="19"/>
        <end position="831"/>
    </location>
</feature>
<feature type="signal peptide" evidence="1">
    <location>
        <begin position="1"/>
        <end position="18"/>
    </location>
</feature>
<dbReference type="InterPro" id="IPR026341">
    <property type="entry name" value="T9SS_type_B"/>
</dbReference>
<dbReference type="SUPFAM" id="SSF75011">
    <property type="entry name" value="3-carboxy-cis,cis-mucoante lactonizing enzyme"/>
    <property type="match status" value="1"/>
</dbReference>
<dbReference type="Pfam" id="PF13585">
    <property type="entry name" value="CHU_C"/>
    <property type="match status" value="1"/>
</dbReference>
<accession>A0A0A2LNX1</accession>
<evidence type="ECO:0000256" key="1">
    <source>
        <dbReference type="SAM" id="SignalP"/>
    </source>
</evidence>
<dbReference type="CDD" id="cd00146">
    <property type="entry name" value="PKD"/>
    <property type="match status" value="1"/>
</dbReference>
<dbReference type="STRING" id="1406840.Q763_06880"/>
<dbReference type="RefSeq" id="WP_035132488.1">
    <property type="nucleotide sequence ID" value="NZ_JRLV01000006.1"/>
</dbReference>
<dbReference type="NCBIfam" id="TIGR04131">
    <property type="entry name" value="Bac_Flav_CTERM"/>
    <property type="match status" value="1"/>
</dbReference>
<dbReference type="Proteomes" id="UP000030129">
    <property type="component" value="Unassembled WGS sequence"/>
</dbReference>
<protein>
    <recommendedName>
        <fullName evidence="2">PKD domain-containing protein</fullName>
    </recommendedName>
</protein>
<dbReference type="InterPro" id="IPR022409">
    <property type="entry name" value="PKD/Chitinase_dom"/>
</dbReference>
<keyword evidence="4" id="KW-1185">Reference proteome</keyword>
<dbReference type="Pfam" id="PF18911">
    <property type="entry name" value="PKD_4"/>
    <property type="match status" value="1"/>
</dbReference>
<dbReference type="SUPFAM" id="SSF49299">
    <property type="entry name" value="PKD domain"/>
    <property type="match status" value="1"/>
</dbReference>
<sequence length="831" mass="90384">MKKITLLLLFLLSLKALAQKEASYWYFGNNAGIHFLDNGTVQTLTDGQMTTNEGCSSISDELGNLLFYTDGRTVWDRNHIIMPNANYLAGTGLLGDPSSTQSGIIVPKADDPNIYYIFTVDEPHHENAATYPNPFPGPYQDGSTIPASDDGLNNGFNYSIVDLSVTGDNGSIGDVTTRNVHLVTYDDTNIEELKYKCSEKITAVKNAEGTGYWVITHFINKFYAFFIDNNGVNETPVISELAPVITTSGYRRNAIGCLKVSPTGNKLAIAHTQSGTQTGGTESNGMVYLYDFNNSTGVVSNPLLIKENGSPYGVEFSPSGKKLYASYDAANVISGIYQYNLEAADIPGSEIFISDTPQSGTLQLGPNGKIYRAVVASQNLDVINNPEETGAACGYQANAVNLPAGTECFFGLPPFITSYFFASIEVENTCLGEESQFTLLVSNEFDSISWNFGDGSPTSAETIPTHTYTSPGTYNVVATITYAGEDFTFSQNVTIAAIPIANDAPNLTLCDISDDGTENFVLSNNTEIILGDQNPNDYEVTYYDSLENAQNANLPVNPNSFSNSSDPQIIYARVQNKSNTSCYAITSFMVSTIAIPAINAANEERICANSNSYITLSSGITSSQYTYEWSTGETTPVINVNRSGTYAVTLTNENGCKKTQVIMVTPSDVAQIESVDVVDLVDNNTVTVHVTPTGGVNTTYGYSIDMPNGPFQESNFFERVQPGIHTVYVSDVNGCGTVFKQFSVLSIPKFFTPNGDGVHDTWDIIGMNLKFYQNSTIFIYDRYGKLLASIDPKSKGWDGTYNGEPLPSTDYWYVVTLDDGRVVKGHFSMIR</sequence>
<dbReference type="SUPFAM" id="SSF82171">
    <property type="entry name" value="DPP6 N-terminal domain-like"/>
    <property type="match status" value="1"/>
</dbReference>